<accession>A0A4R5F5Y0</accession>
<keyword evidence="1" id="KW-0812">Transmembrane</keyword>
<feature type="transmembrane region" description="Helical" evidence="1">
    <location>
        <begin position="59"/>
        <end position="83"/>
    </location>
</feature>
<keyword evidence="1" id="KW-1133">Transmembrane helix</keyword>
<sequence>MFRHQGKNRTFIHNLRLATLLSFVAGIVNVTGVLSIQTLTTNVTGHFAYFAEEIMKRDYAAAITFFVFTIFFLFGAFTSNFLAELISKKHPNLSHLIPISLEMIVLIGVGMFGAQSALSSIEGKWIAFSMLFAMGIQNSLVTKISQSTVRTTHLTGLFTDLGIELSQLFFYKKPEEKKKLKTSIYLRLSIIAFFFIGCFSGGFLYNLLEMKTLFVAATFLLIALLYDYIRLQFHVIKRKTFHHKTILDK</sequence>
<evidence type="ECO:0000313" key="3">
    <source>
        <dbReference type="Proteomes" id="UP000294814"/>
    </source>
</evidence>
<dbReference type="EMBL" id="SMLG01000008">
    <property type="protein sequence ID" value="TDE43275.1"/>
    <property type="molecule type" value="Genomic_DNA"/>
</dbReference>
<feature type="transmembrane region" description="Helical" evidence="1">
    <location>
        <begin position="125"/>
        <end position="141"/>
    </location>
</feature>
<gene>
    <name evidence="2" type="ORF">E0I26_11730</name>
</gene>
<evidence type="ECO:0000313" key="2">
    <source>
        <dbReference type="EMBL" id="TDE43275.1"/>
    </source>
</evidence>
<keyword evidence="1" id="KW-0472">Membrane</keyword>
<evidence type="ECO:0000256" key="1">
    <source>
        <dbReference type="SAM" id="Phobius"/>
    </source>
</evidence>
<organism evidence="2 3">
    <name type="scientific">Flavobacterium rhamnosiphilum</name>
    <dbReference type="NCBI Taxonomy" id="2541724"/>
    <lineage>
        <taxon>Bacteria</taxon>
        <taxon>Pseudomonadati</taxon>
        <taxon>Bacteroidota</taxon>
        <taxon>Flavobacteriia</taxon>
        <taxon>Flavobacteriales</taxon>
        <taxon>Flavobacteriaceae</taxon>
        <taxon>Flavobacterium</taxon>
    </lineage>
</organism>
<feature type="transmembrane region" description="Helical" evidence="1">
    <location>
        <begin position="184"/>
        <end position="205"/>
    </location>
</feature>
<reference evidence="2 3" key="1">
    <citation type="submission" date="2019-03" db="EMBL/GenBank/DDBJ databases">
        <title>Novel species of Flavobacterium.</title>
        <authorList>
            <person name="Liu Q."/>
            <person name="Xin Y.-H."/>
        </authorList>
    </citation>
    <scope>NUCLEOTIDE SEQUENCE [LARGE SCALE GENOMIC DNA]</scope>
    <source>
        <strain evidence="2 3">LB3P52</strain>
    </source>
</reference>
<feature type="transmembrane region" description="Helical" evidence="1">
    <location>
        <begin position="211"/>
        <end position="229"/>
    </location>
</feature>
<dbReference type="InterPro" id="IPR010699">
    <property type="entry name" value="DUF1275"/>
</dbReference>
<feature type="transmembrane region" description="Helical" evidence="1">
    <location>
        <begin position="95"/>
        <end position="113"/>
    </location>
</feature>
<dbReference type="RefSeq" id="WP_131916666.1">
    <property type="nucleotide sequence ID" value="NZ_SMLG01000008.1"/>
</dbReference>
<name>A0A4R5F5Y0_9FLAO</name>
<keyword evidence="3" id="KW-1185">Reference proteome</keyword>
<dbReference type="PANTHER" id="PTHR37314">
    <property type="entry name" value="SLR0142 PROTEIN"/>
    <property type="match status" value="1"/>
</dbReference>
<proteinExistence type="predicted"/>
<protein>
    <submittedName>
        <fullName evidence="2">DUF1275 domain-containing protein</fullName>
    </submittedName>
</protein>
<dbReference type="Proteomes" id="UP000294814">
    <property type="component" value="Unassembled WGS sequence"/>
</dbReference>
<dbReference type="AlphaFoldDB" id="A0A4R5F5Y0"/>
<comment type="caution">
    <text evidence="2">The sequence shown here is derived from an EMBL/GenBank/DDBJ whole genome shotgun (WGS) entry which is preliminary data.</text>
</comment>
<dbReference type="PANTHER" id="PTHR37314:SF4">
    <property type="entry name" value="UPF0700 TRANSMEMBRANE PROTEIN YOAK"/>
    <property type="match status" value="1"/>
</dbReference>
<dbReference type="OrthoDB" id="270162at2"/>
<dbReference type="Pfam" id="PF06912">
    <property type="entry name" value="DUF1275"/>
    <property type="match status" value="1"/>
</dbReference>